<evidence type="ECO:0000256" key="1">
    <source>
        <dbReference type="SAM" id="MobiDB-lite"/>
    </source>
</evidence>
<protein>
    <submittedName>
        <fullName evidence="2">Uncharacterized protein</fullName>
    </submittedName>
</protein>
<organism evidence="2">
    <name type="scientific">Oryza brachyantha</name>
    <name type="common">malo sina</name>
    <dbReference type="NCBI Taxonomy" id="4533"/>
    <lineage>
        <taxon>Eukaryota</taxon>
        <taxon>Viridiplantae</taxon>
        <taxon>Streptophyta</taxon>
        <taxon>Embryophyta</taxon>
        <taxon>Tracheophyta</taxon>
        <taxon>Spermatophyta</taxon>
        <taxon>Magnoliopsida</taxon>
        <taxon>Liliopsida</taxon>
        <taxon>Poales</taxon>
        <taxon>Poaceae</taxon>
        <taxon>BOP clade</taxon>
        <taxon>Oryzoideae</taxon>
        <taxon>Oryzeae</taxon>
        <taxon>Oryzinae</taxon>
        <taxon>Oryza</taxon>
    </lineage>
</organism>
<sequence length="143" mass="15202">MFMFILSIIINLIIFTLNFLQCLFKGSVVVVVVVGGGGGVVAGSPDGARRRGGGEVVVVVVVLDVGPGLGGERRGRPEHLRLSLLLLLLPRRRRRLLLPLERLERGELVGGADPHLLRLSGAPPPAPSPRHLPPSLPATTPQP</sequence>
<accession>J3M4H2</accession>
<dbReference type="Proteomes" id="UP000006038">
    <property type="component" value="Chromosome 5"/>
</dbReference>
<evidence type="ECO:0000313" key="2">
    <source>
        <dbReference type="EnsemblPlants" id="OB05G14960.1"/>
    </source>
</evidence>
<dbReference type="EnsemblPlants" id="OB05G14960.1">
    <property type="protein sequence ID" value="OB05G14960.1"/>
    <property type="gene ID" value="OB05G14960"/>
</dbReference>
<feature type="compositionally biased region" description="Pro residues" evidence="1">
    <location>
        <begin position="122"/>
        <end position="143"/>
    </location>
</feature>
<feature type="region of interest" description="Disordered" evidence="1">
    <location>
        <begin position="114"/>
        <end position="143"/>
    </location>
</feature>
<evidence type="ECO:0000313" key="3">
    <source>
        <dbReference type="Proteomes" id="UP000006038"/>
    </source>
</evidence>
<proteinExistence type="predicted"/>
<dbReference type="AlphaFoldDB" id="J3M4H2"/>
<reference evidence="2" key="1">
    <citation type="journal article" date="2013" name="Nat. Commun.">
        <title>Whole-genome sequencing of Oryza brachyantha reveals mechanisms underlying Oryza genome evolution.</title>
        <authorList>
            <person name="Chen J."/>
            <person name="Huang Q."/>
            <person name="Gao D."/>
            <person name="Wang J."/>
            <person name="Lang Y."/>
            <person name="Liu T."/>
            <person name="Li B."/>
            <person name="Bai Z."/>
            <person name="Luis Goicoechea J."/>
            <person name="Liang C."/>
            <person name="Chen C."/>
            <person name="Zhang W."/>
            <person name="Sun S."/>
            <person name="Liao Y."/>
            <person name="Zhang X."/>
            <person name="Yang L."/>
            <person name="Song C."/>
            <person name="Wang M."/>
            <person name="Shi J."/>
            <person name="Liu G."/>
            <person name="Liu J."/>
            <person name="Zhou H."/>
            <person name="Zhou W."/>
            <person name="Yu Q."/>
            <person name="An N."/>
            <person name="Chen Y."/>
            <person name="Cai Q."/>
            <person name="Wang B."/>
            <person name="Liu B."/>
            <person name="Min J."/>
            <person name="Huang Y."/>
            <person name="Wu H."/>
            <person name="Li Z."/>
            <person name="Zhang Y."/>
            <person name="Yin Y."/>
            <person name="Song W."/>
            <person name="Jiang J."/>
            <person name="Jackson S.A."/>
            <person name="Wing R.A."/>
            <person name="Wang J."/>
            <person name="Chen M."/>
        </authorList>
    </citation>
    <scope>NUCLEOTIDE SEQUENCE [LARGE SCALE GENOMIC DNA]</scope>
    <source>
        <strain evidence="2">cv. IRGC 101232</strain>
    </source>
</reference>
<keyword evidence="3" id="KW-1185">Reference proteome</keyword>
<dbReference type="HOGENOM" id="CLU_1811162_0_0_1"/>
<dbReference type="Gramene" id="OB05G14960.1">
    <property type="protein sequence ID" value="OB05G14960.1"/>
    <property type="gene ID" value="OB05G14960"/>
</dbReference>
<reference evidence="2" key="2">
    <citation type="submission" date="2013-04" db="UniProtKB">
        <authorList>
            <consortium name="EnsemblPlants"/>
        </authorList>
    </citation>
    <scope>IDENTIFICATION</scope>
</reference>
<name>J3M4H2_ORYBR</name>